<dbReference type="PANTHER" id="PTHR42709:SF2">
    <property type="entry name" value="INNER MEMBRANE PROTEIN YOHD"/>
    <property type="match status" value="1"/>
</dbReference>
<feature type="transmembrane region" description="Helical" evidence="1">
    <location>
        <begin position="125"/>
        <end position="149"/>
    </location>
</feature>
<keyword evidence="1" id="KW-0472">Membrane</keyword>
<sequence length="188" mass="20506">MNLEHLLSEYGLWTVLIGSGLEGETVVLLGGLMVHRGLLPLLPCIGAAALGSFIADQAFFGLGRRFRNHDFVKRIQAREAFARALAAFERRPTLFLFAFRFLYGLRTVSPIAVGTTRLSLVRFMVINAIAAVVWASVFVTLGMVFGHAIEAAFGRLGQVEHVLVIGIAIVLAGAGIAFLVRKWLRSRA</sequence>
<dbReference type="RefSeq" id="WP_084409065.1">
    <property type="nucleotide sequence ID" value="NZ_FWXR01000003.1"/>
</dbReference>
<proteinExistence type="predicted"/>
<evidence type="ECO:0000313" key="4">
    <source>
        <dbReference type="Proteomes" id="UP000192656"/>
    </source>
</evidence>
<dbReference type="Proteomes" id="UP000192656">
    <property type="component" value="Unassembled WGS sequence"/>
</dbReference>
<dbReference type="Pfam" id="PF09335">
    <property type="entry name" value="VTT_dom"/>
    <property type="match status" value="1"/>
</dbReference>
<keyword evidence="1" id="KW-0812">Transmembrane</keyword>
<organism evidence="3 4">
    <name type="scientific">Fulvimarina manganoxydans</name>
    <dbReference type="NCBI Taxonomy" id="937218"/>
    <lineage>
        <taxon>Bacteria</taxon>
        <taxon>Pseudomonadati</taxon>
        <taxon>Pseudomonadota</taxon>
        <taxon>Alphaproteobacteria</taxon>
        <taxon>Hyphomicrobiales</taxon>
        <taxon>Aurantimonadaceae</taxon>
        <taxon>Fulvimarina</taxon>
    </lineage>
</organism>
<evidence type="ECO:0000259" key="2">
    <source>
        <dbReference type="Pfam" id="PF09335"/>
    </source>
</evidence>
<feature type="transmembrane region" description="Helical" evidence="1">
    <location>
        <begin position="94"/>
        <end position="113"/>
    </location>
</feature>
<dbReference type="InterPro" id="IPR051311">
    <property type="entry name" value="DedA_domain"/>
</dbReference>
<feature type="transmembrane region" description="Helical" evidence="1">
    <location>
        <begin position="41"/>
        <end position="60"/>
    </location>
</feature>
<evidence type="ECO:0000313" key="3">
    <source>
        <dbReference type="EMBL" id="SMC53880.1"/>
    </source>
</evidence>
<dbReference type="InterPro" id="IPR032816">
    <property type="entry name" value="VTT_dom"/>
</dbReference>
<protein>
    <submittedName>
        <fullName evidence="3">Membrane protein DedA, SNARE-associated domain</fullName>
    </submittedName>
</protein>
<accession>A0A1W1ZZR3</accession>
<keyword evidence="1" id="KW-1133">Transmembrane helix</keyword>
<dbReference type="EMBL" id="FWXR01000003">
    <property type="protein sequence ID" value="SMC53880.1"/>
    <property type="molecule type" value="Genomic_DNA"/>
</dbReference>
<feature type="transmembrane region" description="Helical" evidence="1">
    <location>
        <begin position="161"/>
        <end position="180"/>
    </location>
</feature>
<name>A0A1W1ZZR3_9HYPH</name>
<keyword evidence="4" id="KW-1185">Reference proteome</keyword>
<feature type="transmembrane region" description="Helical" evidence="1">
    <location>
        <begin position="12"/>
        <end position="34"/>
    </location>
</feature>
<dbReference type="STRING" id="937218.SAMN06297251_103253"/>
<evidence type="ECO:0000256" key="1">
    <source>
        <dbReference type="SAM" id="Phobius"/>
    </source>
</evidence>
<gene>
    <name evidence="3" type="ORF">SAMN06297251_103253</name>
</gene>
<dbReference type="GO" id="GO:0005886">
    <property type="term" value="C:plasma membrane"/>
    <property type="evidence" value="ECO:0007669"/>
    <property type="project" value="TreeGrafter"/>
</dbReference>
<dbReference type="AlphaFoldDB" id="A0A1W1ZZR3"/>
<reference evidence="3 4" key="1">
    <citation type="submission" date="2017-04" db="EMBL/GenBank/DDBJ databases">
        <authorList>
            <person name="Afonso C.L."/>
            <person name="Miller P.J."/>
            <person name="Scott M.A."/>
            <person name="Spackman E."/>
            <person name="Goraichik I."/>
            <person name="Dimitrov K.M."/>
            <person name="Suarez D.L."/>
            <person name="Swayne D.E."/>
        </authorList>
    </citation>
    <scope>NUCLEOTIDE SEQUENCE [LARGE SCALE GENOMIC DNA]</scope>
    <source>
        <strain evidence="3 4">CGMCC 1.10972</strain>
    </source>
</reference>
<dbReference type="PANTHER" id="PTHR42709">
    <property type="entry name" value="ALKALINE PHOSPHATASE LIKE PROTEIN"/>
    <property type="match status" value="1"/>
</dbReference>
<dbReference type="OrthoDB" id="948134at2"/>
<feature type="domain" description="VTT" evidence="2">
    <location>
        <begin position="23"/>
        <end position="142"/>
    </location>
</feature>